<organism evidence="1 2">
    <name type="scientific">Rhodoblastus acidophilus</name>
    <name type="common">Rhodopseudomonas acidophila</name>
    <dbReference type="NCBI Taxonomy" id="1074"/>
    <lineage>
        <taxon>Bacteria</taxon>
        <taxon>Pseudomonadati</taxon>
        <taxon>Pseudomonadota</taxon>
        <taxon>Alphaproteobacteria</taxon>
        <taxon>Hyphomicrobiales</taxon>
        <taxon>Rhodoblastaceae</taxon>
        <taxon>Rhodoblastus</taxon>
    </lineage>
</organism>
<dbReference type="InterPro" id="IPR029058">
    <property type="entry name" value="AB_hydrolase_fold"/>
</dbReference>
<protein>
    <recommendedName>
        <fullName evidence="3">Alpha/beta hydrolase</fullName>
    </recommendedName>
</protein>
<dbReference type="EMBL" id="WNKS01000006">
    <property type="protein sequence ID" value="MTV31187.1"/>
    <property type="molecule type" value="Genomic_DNA"/>
</dbReference>
<accession>A0A6N8DLA5</accession>
<proteinExistence type="predicted"/>
<evidence type="ECO:0000313" key="1">
    <source>
        <dbReference type="EMBL" id="MTV31187.1"/>
    </source>
</evidence>
<dbReference type="Proteomes" id="UP000439113">
    <property type="component" value="Unassembled WGS sequence"/>
</dbReference>
<gene>
    <name evidence="1" type="ORF">GJ654_09290</name>
</gene>
<dbReference type="RefSeq" id="WP_155445874.1">
    <property type="nucleotide sequence ID" value="NZ_JAOQNR010000006.1"/>
</dbReference>
<dbReference type="OrthoDB" id="582315at2"/>
<dbReference type="AlphaFoldDB" id="A0A6N8DLA5"/>
<evidence type="ECO:0000313" key="2">
    <source>
        <dbReference type="Proteomes" id="UP000439113"/>
    </source>
</evidence>
<evidence type="ECO:0008006" key="3">
    <source>
        <dbReference type="Google" id="ProtNLM"/>
    </source>
</evidence>
<dbReference type="SUPFAM" id="SSF53474">
    <property type="entry name" value="alpha/beta-Hydrolases"/>
    <property type="match status" value="1"/>
</dbReference>
<comment type="caution">
    <text evidence="1">The sequence shown here is derived from an EMBL/GenBank/DDBJ whole genome shotgun (WGS) entry which is preliminary data.</text>
</comment>
<dbReference type="Gene3D" id="3.40.50.1820">
    <property type="entry name" value="alpha/beta hydrolase"/>
    <property type="match status" value="1"/>
</dbReference>
<reference evidence="1 2" key="1">
    <citation type="submission" date="2019-11" db="EMBL/GenBank/DDBJ databases">
        <title>Whole-genome sequence of a Rhodoblastus acidophilus DSM 142.</title>
        <authorList>
            <person name="Kyndt J.A."/>
            <person name="Meyer T.E."/>
        </authorList>
    </citation>
    <scope>NUCLEOTIDE SEQUENCE [LARGE SCALE GENOMIC DNA]</scope>
    <source>
        <strain evidence="1 2">DSM 142</strain>
    </source>
</reference>
<sequence length="208" mass="23546">MTAHLTNYGYIDLFRFLAPVGRFRRQAIEQAKAQIREIVRDSAAPVSVIAHSFGAYVFAHVLRECEELTFDRIIFCGGVTPSSFCWDDHKTRFNGPLINDIGARDIWPAVAEAVTFGYGSAGAHGFRKSWVRDRRHAGLSHCDFLNAEFCRTFWLPWLRAGHYVQGAATEPAAARGWLDLFSIFNIRTVLFGLALWYGAPHARAYWAF</sequence>
<name>A0A6N8DLA5_RHOAC</name>